<gene>
    <name evidence="1" type="ORF">SCLCIDRAFT_24730</name>
</gene>
<reference evidence="2" key="2">
    <citation type="submission" date="2015-01" db="EMBL/GenBank/DDBJ databases">
        <title>Evolutionary Origins and Diversification of the Mycorrhizal Mutualists.</title>
        <authorList>
            <consortium name="DOE Joint Genome Institute"/>
            <consortium name="Mycorrhizal Genomics Consortium"/>
            <person name="Kohler A."/>
            <person name="Kuo A."/>
            <person name="Nagy L.G."/>
            <person name="Floudas D."/>
            <person name="Copeland A."/>
            <person name="Barry K.W."/>
            <person name="Cichocki N."/>
            <person name="Veneault-Fourrey C."/>
            <person name="LaButti K."/>
            <person name="Lindquist E.A."/>
            <person name="Lipzen A."/>
            <person name="Lundell T."/>
            <person name="Morin E."/>
            <person name="Murat C."/>
            <person name="Riley R."/>
            <person name="Ohm R."/>
            <person name="Sun H."/>
            <person name="Tunlid A."/>
            <person name="Henrissat B."/>
            <person name="Grigoriev I.V."/>
            <person name="Hibbett D.S."/>
            <person name="Martin F."/>
        </authorList>
    </citation>
    <scope>NUCLEOTIDE SEQUENCE [LARGE SCALE GENOMIC DNA]</scope>
    <source>
        <strain evidence="2">Foug A</strain>
    </source>
</reference>
<dbReference type="EMBL" id="KN822039">
    <property type="protein sequence ID" value="KIM62938.1"/>
    <property type="molecule type" value="Genomic_DNA"/>
</dbReference>
<keyword evidence="2" id="KW-1185">Reference proteome</keyword>
<evidence type="ECO:0000313" key="2">
    <source>
        <dbReference type="Proteomes" id="UP000053989"/>
    </source>
</evidence>
<proteinExistence type="predicted"/>
<name>A0A0C2ZMW6_9AGAM</name>
<sequence length="125" mass="13478">MSPVRATQTERRGARAGYRSASLFLSSPSARFGRVDLGTRRAPTGFVTACTPLIHFAASFILSHLEARTLALLILPILRLPSLHISGCQTQCSPYTPYNLAHGCALRSPNRAIRFPSIGPCAVSL</sequence>
<dbReference type="Proteomes" id="UP000053989">
    <property type="component" value="Unassembled WGS sequence"/>
</dbReference>
<dbReference type="InParanoid" id="A0A0C2ZMW6"/>
<reference evidence="1 2" key="1">
    <citation type="submission" date="2014-04" db="EMBL/GenBank/DDBJ databases">
        <authorList>
            <consortium name="DOE Joint Genome Institute"/>
            <person name="Kuo A."/>
            <person name="Kohler A."/>
            <person name="Nagy L.G."/>
            <person name="Floudas D."/>
            <person name="Copeland A."/>
            <person name="Barry K.W."/>
            <person name="Cichocki N."/>
            <person name="Veneault-Fourrey C."/>
            <person name="LaButti K."/>
            <person name="Lindquist E.A."/>
            <person name="Lipzen A."/>
            <person name="Lundell T."/>
            <person name="Morin E."/>
            <person name="Murat C."/>
            <person name="Sun H."/>
            <person name="Tunlid A."/>
            <person name="Henrissat B."/>
            <person name="Grigoriev I.V."/>
            <person name="Hibbett D.S."/>
            <person name="Martin F."/>
            <person name="Nordberg H.P."/>
            <person name="Cantor M.N."/>
            <person name="Hua S.X."/>
        </authorList>
    </citation>
    <scope>NUCLEOTIDE SEQUENCE [LARGE SCALE GENOMIC DNA]</scope>
    <source>
        <strain evidence="1 2">Foug A</strain>
    </source>
</reference>
<dbReference type="HOGENOM" id="CLU_1993951_0_0_1"/>
<evidence type="ECO:0000313" key="1">
    <source>
        <dbReference type="EMBL" id="KIM62938.1"/>
    </source>
</evidence>
<protein>
    <submittedName>
        <fullName evidence="1">Uncharacterized protein</fullName>
    </submittedName>
</protein>
<dbReference type="AlphaFoldDB" id="A0A0C2ZMW6"/>
<organism evidence="1 2">
    <name type="scientific">Scleroderma citrinum Foug A</name>
    <dbReference type="NCBI Taxonomy" id="1036808"/>
    <lineage>
        <taxon>Eukaryota</taxon>
        <taxon>Fungi</taxon>
        <taxon>Dikarya</taxon>
        <taxon>Basidiomycota</taxon>
        <taxon>Agaricomycotina</taxon>
        <taxon>Agaricomycetes</taxon>
        <taxon>Agaricomycetidae</taxon>
        <taxon>Boletales</taxon>
        <taxon>Sclerodermatineae</taxon>
        <taxon>Sclerodermataceae</taxon>
        <taxon>Scleroderma</taxon>
    </lineage>
</organism>
<accession>A0A0C2ZMW6</accession>